<proteinExistence type="predicted"/>
<gene>
    <name evidence="2" type="ORF">GCM10023331_35490</name>
</gene>
<keyword evidence="3" id="KW-1185">Reference proteome</keyword>
<dbReference type="InterPro" id="IPR025665">
    <property type="entry name" value="Beta-barrel_OMP_2"/>
</dbReference>
<evidence type="ECO:0000313" key="2">
    <source>
        <dbReference type="EMBL" id="GAA4847676.1"/>
    </source>
</evidence>
<evidence type="ECO:0000313" key="3">
    <source>
        <dbReference type="Proteomes" id="UP001500298"/>
    </source>
</evidence>
<accession>A0ABP9DKR8</accession>
<dbReference type="Proteomes" id="UP001500298">
    <property type="component" value="Unassembled WGS sequence"/>
</dbReference>
<evidence type="ECO:0000259" key="1">
    <source>
        <dbReference type="Pfam" id="PF13568"/>
    </source>
</evidence>
<dbReference type="RefSeq" id="WP_345374260.1">
    <property type="nucleotide sequence ID" value="NZ_BAABJX010000057.1"/>
</dbReference>
<sequence>MLSRILLINLIALTLTGIHAYGQMPASIPGNLYIDFGPAFFSENPDDIRLETQSRGVNITYLYKAELGESKFSFNPGLGYGHESYFFKNQETIQDTGDQNVILNINDQFDISDFKKSKLAVNYIDIPLELHYRSNPGINSFLLGIGIKGGVRFNTHTKIKLETDNDDLVLQKVYDDFNVRRFRLGAMARIGYGRFHVFGYYGLVPLFTEKAFEGNNNDHPIFFGISLSRF</sequence>
<dbReference type="Pfam" id="PF13568">
    <property type="entry name" value="OMP_b-brl_2"/>
    <property type="match status" value="1"/>
</dbReference>
<name>A0ABP9DKR8_9BACT</name>
<dbReference type="EMBL" id="BAABJX010000057">
    <property type="protein sequence ID" value="GAA4847676.1"/>
    <property type="molecule type" value="Genomic_DNA"/>
</dbReference>
<feature type="domain" description="Outer membrane protein beta-barrel" evidence="1">
    <location>
        <begin position="54"/>
        <end position="203"/>
    </location>
</feature>
<organism evidence="2 3">
    <name type="scientific">Algivirga pacifica</name>
    <dbReference type="NCBI Taxonomy" id="1162670"/>
    <lineage>
        <taxon>Bacteria</taxon>
        <taxon>Pseudomonadati</taxon>
        <taxon>Bacteroidota</taxon>
        <taxon>Cytophagia</taxon>
        <taxon>Cytophagales</taxon>
        <taxon>Flammeovirgaceae</taxon>
        <taxon>Algivirga</taxon>
    </lineage>
</organism>
<reference evidence="3" key="1">
    <citation type="journal article" date="2019" name="Int. J. Syst. Evol. Microbiol.">
        <title>The Global Catalogue of Microorganisms (GCM) 10K type strain sequencing project: providing services to taxonomists for standard genome sequencing and annotation.</title>
        <authorList>
            <consortium name="The Broad Institute Genomics Platform"/>
            <consortium name="The Broad Institute Genome Sequencing Center for Infectious Disease"/>
            <person name="Wu L."/>
            <person name="Ma J."/>
        </authorList>
    </citation>
    <scope>NUCLEOTIDE SEQUENCE [LARGE SCALE GENOMIC DNA]</scope>
    <source>
        <strain evidence="3">JCM 18326</strain>
    </source>
</reference>
<protein>
    <recommendedName>
        <fullName evidence="1">Outer membrane protein beta-barrel domain-containing protein</fullName>
    </recommendedName>
</protein>
<comment type="caution">
    <text evidence="2">The sequence shown here is derived from an EMBL/GenBank/DDBJ whole genome shotgun (WGS) entry which is preliminary data.</text>
</comment>